<dbReference type="SUPFAM" id="SSF48576">
    <property type="entry name" value="Terpenoid synthases"/>
    <property type="match status" value="1"/>
</dbReference>
<evidence type="ECO:0000256" key="6">
    <source>
        <dbReference type="RuleBase" id="RU366034"/>
    </source>
</evidence>
<dbReference type="Gene3D" id="1.10.600.10">
    <property type="entry name" value="Farnesyl Diphosphate Synthase"/>
    <property type="match status" value="1"/>
</dbReference>
<evidence type="ECO:0000313" key="9">
    <source>
        <dbReference type="Proteomes" id="UP000772434"/>
    </source>
</evidence>
<protein>
    <recommendedName>
        <fullName evidence="6">Terpene synthase</fullName>
        <ecNumber evidence="6">4.2.3.-</ecNumber>
    </recommendedName>
</protein>
<keyword evidence="3 6" id="KW-0479">Metal-binding</keyword>
<dbReference type="GO" id="GO:0046872">
    <property type="term" value="F:metal ion binding"/>
    <property type="evidence" value="ECO:0007669"/>
    <property type="project" value="UniProtKB-KW"/>
</dbReference>
<keyword evidence="9" id="KW-1185">Reference proteome</keyword>
<evidence type="ECO:0000313" key="8">
    <source>
        <dbReference type="EMBL" id="KAF9065397.1"/>
    </source>
</evidence>
<dbReference type="AlphaFoldDB" id="A0A9P5PMU5"/>
<keyword evidence="5 6" id="KW-0456">Lyase</keyword>
<dbReference type="Proteomes" id="UP000772434">
    <property type="component" value="Unassembled WGS sequence"/>
</dbReference>
<dbReference type="InterPro" id="IPR008949">
    <property type="entry name" value="Isoprenoid_synthase_dom_sf"/>
</dbReference>
<comment type="cofactor">
    <cofactor evidence="1 6">
        <name>Mg(2+)</name>
        <dbReference type="ChEBI" id="CHEBI:18420"/>
    </cofactor>
</comment>
<keyword evidence="4 6" id="KW-0460">Magnesium</keyword>
<evidence type="ECO:0000256" key="5">
    <source>
        <dbReference type="ARBA" id="ARBA00023239"/>
    </source>
</evidence>
<comment type="similarity">
    <text evidence="2 6">Belongs to the terpene synthase family.</text>
</comment>
<reference evidence="8" key="1">
    <citation type="submission" date="2020-11" db="EMBL/GenBank/DDBJ databases">
        <authorList>
            <consortium name="DOE Joint Genome Institute"/>
            <person name="Ahrendt S."/>
            <person name="Riley R."/>
            <person name="Andreopoulos W."/>
            <person name="Labutti K."/>
            <person name="Pangilinan J."/>
            <person name="Ruiz-Duenas F.J."/>
            <person name="Barrasa J.M."/>
            <person name="Sanchez-Garcia M."/>
            <person name="Camarero S."/>
            <person name="Miyauchi S."/>
            <person name="Serrano A."/>
            <person name="Linde D."/>
            <person name="Babiker R."/>
            <person name="Drula E."/>
            <person name="Ayuso-Fernandez I."/>
            <person name="Pacheco R."/>
            <person name="Padilla G."/>
            <person name="Ferreira P."/>
            <person name="Barriuso J."/>
            <person name="Kellner H."/>
            <person name="Castanera R."/>
            <person name="Alfaro M."/>
            <person name="Ramirez L."/>
            <person name="Pisabarro A.G."/>
            <person name="Kuo A."/>
            <person name="Tritt A."/>
            <person name="Lipzen A."/>
            <person name="He G."/>
            <person name="Yan M."/>
            <person name="Ng V."/>
            <person name="Cullen D."/>
            <person name="Martin F."/>
            <person name="Rosso M.-N."/>
            <person name="Henrissat B."/>
            <person name="Hibbett D."/>
            <person name="Martinez A.T."/>
            <person name="Grigoriev I.V."/>
        </authorList>
    </citation>
    <scope>NUCLEOTIDE SEQUENCE</scope>
    <source>
        <strain evidence="8">AH 40177</strain>
    </source>
</reference>
<dbReference type="EC" id="4.2.3.-" evidence="6"/>
<organism evidence="8 9">
    <name type="scientific">Rhodocollybia butyracea</name>
    <dbReference type="NCBI Taxonomy" id="206335"/>
    <lineage>
        <taxon>Eukaryota</taxon>
        <taxon>Fungi</taxon>
        <taxon>Dikarya</taxon>
        <taxon>Basidiomycota</taxon>
        <taxon>Agaricomycotina</taxon>
        <taxon>Agaricomycetes</taxon>
        <taxon>Agaricomycetidae</taxon>
        <taxon>Agaricales</taxon>
        <taxon>Marasmiineae</taxon>
        <taxon>Omphalotaceae</taxon>
        <taxon>Rhodocollybia</taxon>
    </lineage>
</organism>
<evidence type="ECO:0000256" key="1">
    <source>
        <dbReference type="ARBA" id="ARBA00001946"/>
    </source>
</evidence>
<sequence length="364" mass="40791">MSILLGKSVFPPARQHPRTLELRKHNEEYFLGCWPLTDKSDAARQDFSRSMSTLADFTAKAIPDTEHWEKLVLASRVITLGFLIDDMLDEDPLYDSNTKFKIISGLLEVINGNKKPDLNLYWEVTSNNIWRGIQQSCTATEFSQMTRTVEACFLASHDVPLPESFEKWLVHRCHNSGADWIWSVTRYAMECPVTDEELTHPIVREVEDSAAVAASLVNDIVSLSKEKLANCGELNAISIIRNYGLASTEEEALSEASNIVAQSSRQLTELTKRGLADPMLSSEMKRWISAILYVVSGNAWWSQLTLRYNLPGLPAPRMTINIEGEGDTIIEPPWQLAGLEFNKSNDGTNFSESSGHPRTAQTVV</sequence>
<evidence type="ECO:0000256" key="2">
    <source>
        <dbReference type="ARBA" id="ARBA00006333"/>
    </source>
</evidence>
<dbReference type="PANTHER" id="PTHR35201:SF4">
    <property type="entry name" value="BETA-PINACENE SYNTHASE-RELATED"/>
    <property type="match status" value="1"/>
</dbReference>
<feature type="region of interest" description="Disordered" evidence="7">
    <location>
        <begin position="345"/>
        <end position="364"/>
    </location>
</feature>
<evidence type="ECO:0000256" key="4">
    <source>
        <dbReference type="ARBA" id="ARBA00022842"/>
    </source>
</evidence>
<evidence type="ECO:0000256" key="7">
    <source>
        <dbReference type="SAM" id="MobiDB-lite"/>
    </source>
</evidence>
<dbReference type="GO" id="GO:0008299">
    <property type="term" value="P:isoprenoid biosynthetic process"/>
    <property type="evidence" value="ECO:0007669"/>
    <property type="project" value="UniProtKB-ARBA"/>
</dbReference>
<dbReference type="OrthoDB" id="3349471at2759"/>
<dbReference type="Pfam" id="PF19086">
    <property type="entry name" value="Terpene_syn_C_2"/>
    <property type="match status" value="1"/>
</dbReference>
<dbReference type="EMBL" id="JADNRY010000104">
    <property type="protein sequence ID" value="KAF9065397.1"/>
    <property type="molecule type" value="Genomic_DNA"/>
</dbReference>
<proteinExistence type="inferred from homology"/>
<dbReference type="GO" id="GO:0010333">
    <property type="term" value="F:terpene synthase activity"/>
    <property type="evidence" value="ECO:0007669"/>
    <property type="project" value="InterPro"/>
</dbReference>
<evidence type="ECO:0000256" key="3">
    <source>
        <dbReference type="ARBA" id="ARBA00022723"/>
    </source>
</evidence>
<dbReference type="PANTHER" id="PTHR35201">
    <property type="entry name" value="TERPENE SYNTHASE"/>
    <property type="match status" value="1"/>
</dbReference>
<comment type="caution">
    <text evidence="8">The sequence shown here is derived from an EMBL/GenBank/DDBJ whole genome shotgun (WGS) entry which is preliminary data.</text>
</comment>
<gene>
    <name evidence="8" type="ORF">BDP27DRAFT_1450203</name>
</gene>
<accession>A0A9P5PMU5</accession>
<dbReference type="InterPro" id="IPR034686">
    <property type="entry name" value="Terpene_cyclase-like_2"/>
</dbReference>
<name>A0A9P5PMU5_9AGAR</name>